<proteinExistence type="predicted"/>
<feature type="region of interest" description="Disordered" evidence="1">
    <location>
        <begin position="1"/>
        <end position="67"/>
    </location>
</feature>
<dbReference type="InterPro" id="IPR006640">
    <property type="entry name" value="SprT-like_domain"/>
</dbReference>
<dbReference type="GO" id="GO:0006950">
    <property type="term" value="P:response to stress"/>
    <property type="evidence" value="ECO:0007669"/>
    <property type="project" value="UniProtKB-ARBA"/>
</dbReference>
<organism evidence="3 4">
    <name type="scientific">Schizopora paradoxa</name>
    <dbReference type="NCBI Taxonomy" id="27342"/>
    <lineage>
        <taxon>Eukaryota</taxon>
        <taxon>Fungi</taxon>
        <taxon>Dikarya</taxon>
        <taxon>Basidiomycota</taxon>
        <taxon>Agaricomycotina</taxon>
        <taxon>Agaricomycetes</taxon>
        <taxon>Hymenochaetales</taxon>
        <taxon>Schizoporaceae</taxon>
        <taxon>Schizopora</taxon>
    </lineage>
</organism>
<dbReference type="SMART" id="SM00731">
    <property type="entry name" value="SprT"/>
    <property type="match status" value="1"/>
</dbReference>
<name>A0A0H2STH3_9AGAM</name>
<reference evidence="3 4" key="1">
    <citation type="submission" date="2015-04" db="EMBL/GenBank/DDBJ databases">
        <title>Complete genome sequence of Schizopora paradoxa KUC8140, a cosmopolitan wood degrader in East Asia.</title>
        <authorList>
            <consortium name="DOE Joint Genome Institute"/>
            <person name="Min B."/>
            <person name="Park H."/>
            <person name="Jang Y."/>
            <person name="Kim J.-J."/>
            <person name="Kim K.H."/>
            <person name="Pangilinan J."/>
            <person name="Lipzen A."/>
            <person name="Riley R."/>
            <person name="Grigoriev I.V."/>
            <person name="Spatafora J.W."/>
            <person name="Choi I.-G."/>
        </authorList>
    </citation>
    <scope>NUCLEOTIDE SEQUENCE [LARGE SCALE GENOMIC DNA]</scope>
    <source>
        <strain evidence="3 4">KUC8140</strain>
    </source>
</reference>
<protein>
    <recommendedName>
        <fullName evidence="2">SprT-like domain-containing protein</fullName>
    </recommendedName>
</protein>
<dbReference type="InterPro" id="IPR035240">
    <property type="entry name" value="SprT_Zn_ribbon"/>
</dbReference>
<dbReference type="PANTHER" id="PTHR23099">
    <property type="entry name" value="TRANSCRIPTIONAL REGULATOR"/>
    <property type="match status" value="1"/>
</dbReference>
<dbReference type="Proteomes" id="UP000053477">
    <property type="component" value="Unassembled WGS sequence"/>
</dbReference>
<dbReference type="AlphaFoldDB" id="A0A0H2STH3"/>
<evidence type="ECO:0000313" key="3">
    <source>
        <dbReference type="EMBL" id="KLO20406.1"/>
    </source>
</evidence>
<evidence type="ECO:0000313" key="4">
    <source>
        <dbReference type="Proteomes" id="UP000053477"/>
    </source>
</evidence>
<dbReference type="Pfam" id="PF10263">
    <property type="entry name" value="SprT-like"/>
    <property type="match status" value="1"/>
</dbReference>
<evidence type="ECO:0000256" key="1">
    <source>
        <dbReference type="SAM" id="MobiDB-lite"/>
    </source>
</evidence>
<dbReference type="EMBL" id="KQ085882">
    <property type="protein sequence ID" value="KLO20406.1"/>
    <property type="molecule type" value="Genomic_DNA"/>
</dbReference>
<gene>
    <name evidence="3" type="ORF">SCHPADRAFT_948665</name>
</gene>
<dbReference type="InParanoid" id="A0A0H2STH3"/>
<dbReference type="GO" id="GO:0005634">
    <property type="term" value="C:nucleus"/>
    <property type="evidence" value="ECO:0007669"/>
    <property type="project" value="TreeGrafter"/>
</dbReference>
<feature type="compositionally biased region" description="Polar residues" evidence="1">
    <location>
        <begin position="1"/>
        <end position="18"/>
    </location>
</feature>
<dbReference type="STRING" id="27342.A0A0H2STH3"/>
<accession>A0A0H2STH3</accession>
<dbReference type="Pfam" id="PF17283">
    <property type="entry name" value="Zn_ribbon_SprT"/>
    <property type="match status" value="1"/>
</dbReference>
<dbReference type="OrthoDB" id="20772at2759"/>
<sequence>MTTPSTRKVFVTESTPSETPVHRGPTTPEPNNSPVKGKGKGKAKPKAISTPSVQSEPGTPISVASKGKRVSKKAIEQAAQMHREEYAKEFFQLLNNEIFQSGLPEGTQLQWNNRLQTTAGKAHWERTKDGKETSIIQLSPKILDSDERIRNTLSHEMCHLACWVINRNIKENHGNLWKGWAQKVMRRRPDVEITTKHTYEIAYKFTWKCSKCDKIYGRHSKSIDPALCLCGVCKEGELVPQFAERVRNTPKDKAGSRMASDTPRGACTCMCMGRKAHCRVVFKIPHLLSDASVAQFYRQRRLLASGRLPTWILIRKRSRSFPLRTARRHHRKTETSLELCSSCP</sequence>
<evidence type="ECO:0000259" key="2">
    <source>
        <dbReference type="SMART" id="SM00731"/>
    </source>
</evidence>
<dbReference type="PANTHER" id="PTHR23099:SF0">
    <property type="entry name" value="GERM CELL NUCLEAR ACIDIC PROTEIN"/>
    <property type="match status" value="1"/>
</dbReference>
<feature type="domain" description="SprT-like" evidence="2">
    <location>
        <begin position="84"/>
        <end position="241"/>
    </location>
</feature>
<keyword evidence="4" id="KW-1185">Reference proteome</keyword>